<dbReference type="OrthoDB" id="10265871at2759"/>
<evidence type="ECO:0000313" key="4">
    <source>
        <dbReference type="RefSeq" id="XP_033580346.1"/>
    </source>
</evidence>
<dbReference type="EMBL" id="MU003696">
    <property type="protein sequence ID" value="KAF2813382.1"/>
    <property type="molecule type" value="Genomic_DNA"/>
</dbReference>
<gene>
    <name evidence="2 4" type="ORF">BDZ99DRAFT_556952</name>
</gene>
<dbReference type="RefSeq" id="XP_033580346.1">
    <property type="nucleotide sequence ID" value="XM_033727192.1"/>
</dbReference>
<proteinExistence type="predicted"/>
<dbReference type="AlphaFoldDB" id="A0A6A6YWR8"/>
<dbReference type="InterPro" id="IPR056362">
    <property type="entry name" value="AtuA-like_ferredoxin_dom"/>
</dbReference>
<accession>A0A6A6YWR8</accession>
<reference evidence="4" key="3">
    <citation type="submission" date="2025-04" db="UniProtKB">
        <authorList>
            <consortium name="RefSeq"/>
        </authorList>
    </citation>
    <scope>IDENTIFICATION</scope>
    <source>
        <strain evidence="4">CBS 304.34</strain>
    </source>
</reference>
<evidence type="ECO:0000313" key="2">
    <source>
        <dbReference type="EMBL" id="KAF2813382.1"/>
    </source>
</evidence>
<evidence type="ECO:0000259" key="1">
    <source>
        <dbReference type="Pfam" id="PF23544"/>
    </source>
</evidence>
<protein>
    <recommendedName>
        <fullName evidence="1">AtuA-like ferredoxin-fold domain-containing protein</fullName>
    </recommendedName>
</protein>
<evidence type="ECO:0000313" key="3">
    <source>
        <dbReference type="Proteomes" id="UP000504636"/>
    </source>
</evidence>
<organism evidence="2">
    <name type="scientific">Mytilinidion resinicola</name>
    <dbReference type="NCBI Taxonomy" id="574789"/>
    <lineage>
        <taxon>Eukaryota</taxon>
        <taxon>Fungi</taxon>
        <taxon>Dikarya</taxon>
        <taxon>Ascomycota</taxon>
        <taxon>Pezizomycotina</taxon>
        <taxon>Dothideomycetes</taxon>
        <taxon>Pleosporomycetidae</taxon>
        <taxon>Mytilinidiales</taxon>
        <taxon>Mytilinidiaceae</taxon>
        <taxon>Mytilinidion</taxon>
    </lineage>
</organism>
<dbReference type="GeneID" id="54468085"/>
<dbReference type="PANTHER" id="PTHR47585:SF2">
    <property type="entry name" value="DUF1446 DOMAIN PROTEIN (AFU_ORTHOLOGUE AFUA_6G11420)"/>
    <property type="match status" value="1"/>
</dbReference>
<name>A0A6A6YWR8_9PEZI</name>
<reference evidence="2 4" key="1">
    <citation type="journal article" date="2020" name="Stud. Mycol.">
        <title>101 Dothideomycetes genomes: a test case for predicting lifestyles and emergence of pathogens.</title>
        <authorList>
            <person name="Haridas S."/>
            <person name="Albert R."/>
            <person name="Binder M."/>
            <person name="Bloem J."/>
            <person name="Labutti K."/>
            <person name="Salamov A."/>
            <person name="Andreopoulos B."/>
            <person name="Baker S."/>
            <person name="Barry K."/>
            <person name="Bills G."/>
            <person name="Bluhm B."/>
            <person name="Cannon C."/>
            <person name="Castanera R."/>
            <person name="Culley D."/>
            <person name="Daum C."/>
            <person name="Ezra D."/>
            <person name="Gonzalez J."/>
            <person name="Henrissat B."/>
            <person name="Kuo A."/>
            <person name="Liang C."/>
            <person name="Lipzen A."/>
            <person name="Lutzoni F."/>
            <person name="Magnuson J."/>
            <person name="Mondo S."/>
            <person name="Nolan M."/>
            <person name="Ohm R."/>
            <person name="Pangilinan J."/>
            <person name="Park H.-J."/>
            <person name="Ramirez L."/>
            <person name="Alfaro M."/>
            <person name="Sun H."/>
            <person name="Tritt A."/>
            <person name="Yoshinaga Y."/>
            <person name="Zwiers L.-H."/>
            <person name="Turgeon B."/>
            <person name="Goodwin S."/>
            <person name="Spatafora J."/>
            <person name="Crous P."/>
            <person name="Grigoriev I."/>
        </authorList>
    </citation>
    <scope>NUCLEOTIDE SEQUENCE</scope>
    <source>
        <strain evidence="2 4">CBS 304.34</strain>
    </source>
</reference>
<keyword evidence="3" id="KW-1185">Reference proteome</keyword>
<dbReference type="PANTHER" id="PTHR47585">
    <property type="match status" value="1"/>
</dbReference>
<feature type="domain" description="AtuA-like ferredoxin-fold" evidence="1">
    <location>
        <begin position="84"/>
        <end position="181"/>
    </location>
</feature>
<sequence>MQGYPGATPHLDYRLGMPKPFFEYYVTLMPQAAVEHRVHLGDGGSFLVDPPPETRVWPRQQPSCAVTENGVELGMFGRTVRGPLGWVVHARSGDKGSDANVGFWVRFRDEWDWLRTLLSAEMVKELLGEEYNGKDIDRFELPSANAVHFLLHDHLDRGVSSTSSYDFLGKNVAEFLRSRHVDMPVKFLDRGKL</sequence>
<reference evidence="4" key="2">
    <citation type="submission" date="2020-04" db="EMBL/GenBank/DDBJ databases">
        <authorList>
            <consortium name="NCBI Genome Project"/>
        </authorList>
    </citation>
    <scope>NUCLEOTIDE SEQUENCE</scope>
    <source>
        <strain evidence="4">CBS 304.34</strain>
    </source>
</reference>
<dbReference type="Pfam" id="PF23544">
    <property type="entry name" value="AtuA_ferredoxin"/>
    <property type="match status" value="1"/>
</dbReference>
<dbReference type="Proteomes" id="UP000504636">
    <property type="component" value="Unplaced"/>
</dbReference>